<protein>
    <recommendedName>
        <fullName evidence="4">Integrase</fullName>
    </recommendedName>
</protein>
<dbReference type="RefSeq" id="WP_189111934.1">
    <property type="nucleotide sequence ID" value="NZ_BMMV01000045.1"/>
</dbReference>
<feature type="compositionally biased region" description="Basic and acidic residues" evidence="1">
    <location>
        <begin position="16"/>
        <end position="28"/>
    </location>
</feature>
<name>A0ABQ2F1B8_9ACTN</name>
<sequence length="78" mass="8677">MPGAGVCRRGTVLDQAQEKAREAADKSQRTAGPAEQTRRADIAKKHCQWSAEWQDPLAEPYEGLEPATLHHELTDLRP</sequence>
<keyword evidence="3" id="KW-1185">Reference proteome</keyword>
<proteinExistence type="predicted"/>
<accession>A0ABQ2F1B8</accession>
<evidence type="ECO:0000313" key="3">
    <source>
        <dbReference type="Proteomes" id="UP000660265"/>
    </source>
</evidence>
<gene>
    <name evidence="2" type="ORF">GCM10011583_73750</name>
</gene>
<dbReference type="Proteomes" id="UP000660265">
    <property type="component" value="Unassembled WGS sequence"/>
</dbReference>
<evidence type="ECO:0000256" key="1">
    <source>
        <dbReference type="SAM" id="MobiDB-lite"/>
    </source>
</evidence>
<feature type="region of interest" description="Disordered" evidence="1">
    <location>
        <begin position="1"/>
        <end position="43"/>
    </location>
</feature>
<evidence type="ECO:0008006" key="4">
    <source>
        <dbReference type="Google" id="ProtNLM"/>
    </source>
</evidence>
<comment type="caution">
    <text evidence="2">The sequence shown here is derived from an EMBL/GenBank/DDBJ whole genome shotgun (WGS) entry which is preliminary data.</text>
</comment>
<evidence type="ECO:0000313" key="2">
    <source>
        <dbReference type="EMBL" id="GGK31160.1"/>
    </source>
</evidence>
<dbReference type="EMBL" id="BMMV01000045">
    <property type="protein sequence ID" value="GGK31160.1"/>
    <property type="molecule type" value="Genomic_DNA"/>
</dbReference>
<reference evidence="3" key="1">
    <citation type="journal article" date="2019" name="Int. J. Syst. Evol. Microbiol.">
        <title>The Global Catalogue of Microorganisms (GCM) 10K type strain sequencing project: providing services to taxonomists for standard genome sequencing and annotation.</title>
        <authorList>
            <consortium name="The Broad Institute Genomics Platform"/>
            <consortium name="The Broad Institute Genome Sequencing Center for Infectious Disease"/>
            <person name="Wu L."/>
            <person name="Ma J."/>
        </authorList>
    </citation>
    <scope>NUCLEOTIDE SEQUENCE [LARGE SCALE GENOMIC DNA]</scope>
    <source>
        <strain evidence="3">CGMCC 4.7275</strain>
    </source>
</reference>
<organism evidence="2 3">
    <name type="scientific">Streptomyces camponoticapitis</name>
    <dbReference type="NCBI Taxonomy" id="1616125"/>
    <lineage>
        <taxon>Bacteria</taxon>
        <taxon>Bacillati</taxon>
        <taxon>Actinomycetota</taxon>
        <taxon>Actinomycetes</taxon>
        <taxon>Kitasatosporales</taxon>
        <taxon>Streptomycetaceae</taxon>
        <taxon>Streptomyces</taxon>
    </lineage>
</organism>